<dbReference type="OrthoDB" id="5597136at2759"/>
<dbReference type="AlphaFoldDB" id="A0A814S4U6"/>
<organism evidence="1 2">
    <name type="scientific">Brachionus calyciflorus</name>
    <dbReference type="NCBI Taxonomy" id="104777"/>
    <lineage>
        <taxon>Eukaryota</taxon>
        <taxon>Metazoa</taxon>
        <taxon>Spiralia</taxon>
        <taxon>Gnathifera</taxon>
        <taxon>Rotifera</taxon>
        <taxon>Eurotatoria</taxon>
        <taxon>Monogononta</taxon>
        <taxon>Pseudotrocha</taxon>
        <taxon>Ploima</taxon>
        <taxon>Brachionidae</taxon>
        <taxon>Brachionus</taxon>
    </lineage>
</organism>
<dbReference type="EMBL" id="CAJNOC010010688">
    <property type="protein sequence ID" value="CAF1142183.1"/>
    <property type="molecule type" value="Genomic_DNA"/>
</dbReference>
<name>A0A814S4U6_9BILA</name>
<dbReference type="Gene3D" id="2.40.70.10">
    <property type="entry name" value="Acid Proteases"/>
    <property type="match status" value="1"/>
</dbReference>
<dbReference type="CDD" id="cd00303">
    <property type="entry name" value="retropepsin_like"/>
    <property type="match status" value="1"/>
</dbReference>
<dbReference type="InterPro" id="IPR043502">
    <property type="entry name" value="DNA/RNA_pol_sf"/>
</dbReference>
<keyword evidence="2" id="KW-1185">Reference proteome</keyword>
<reference evidence="1" key="1">
    <citation type="submission" date="2021-02" db="EMBL/GenBank/DDBJ databases">
        <authorList>
            <person name="Nowell W R."/>
        </authorList>
    </citation>
    <scope>NUCLEOTIDE SEQUENCE</scope>
    <source>
        <strain evidence="1">Ploen Becks lab</strain>
    </source>
</reference>
<dbReference type="PANTHER" id="PTHR24559">
    <property type="entry name" value="TRANSPOSON TY3-I GAG-POL POLYPROTEIN"/>
    <property type="match status" value="1"/>
</dbReference>
<proteinExistence type="predicted"/>
<dbReference type="InterPro" id="IPR021109">
    <property type="entry name" value="Peptidase_aspartic_dom_sf"/>
</dbReference>
<dbReference type="PANTHER" id="PTHR24559:SF444">
    <property type="entry name" value="REVERSE TRANSCRIPTASE DOMAIN-CONTAINING PROTEIN"/>
    <property type="match status" value="1"/>
</dbReference>
<feature type="non-terminal residue" evidence="1">
    <location>
        <position position="1"/>
    </location>
</feature>
<dbReference type="InterPro" id="IPR053134">
    <property type="entry name" value="RNA-dir_DNA_polymerase"/>
</dbReference>
<dbReference type="Gene3D" id="3.10.10.10">
    <property type="entry name" value="HIV Type 1 Reverse Transcriptase, subunit A, domain 1"/>
    <property type="match status" value="1"/>
</dbReference>
<dbReference type="Proteomes" id="UP000663879">
    <property type="component" value="Unassembled WGS sequence"/>
</dbReference>
<evidence type="ECO:0000313" key="1">
    <source>
        <dbReference type="EMBL" id="CAF1142183.1"/>
    </source>
</evidence>
<comment type="caution">
    <text evidence="1">The sequence shown here is derived from an EMBL/GenBank/DDBJ whole genome shotgun (WGS) entry which is preliminary data.</text>
</comment>
<sequence>MNNMTAIKNNIEILRSDLKIRTANGMVCHISGITKPLEVDLSGHKCFIEFLVFDHEDHDVLLGLDWFKKTGCGIFLSQVDIFKTDVALSSDLFWNTSENTMVPASDLNPSEKIKFNTLSQEGVGLFAKSLKELGKCSVKKHYIRLIDKDVANFYTAPYRISQDERNFLKKEIEIMLEANIIRPSKSPWSSPVVVVGKKDKSRRICIDYRKLNKITQTEKWPITNPRDIDRLRDSEFFEFS</sequence>
<dbReference type="Pfam" id="PF08284">
    <property type="entry name" value="RVP_2"/>
    <property type="match status" value="1"/>
</dbReference>
<protein>
    <submittedName>
        <fullName evidence="1">Uncharacterized protein</fullName>
    </submittedName>
</protein>
<accession>A0A814S4U6</accession>
<evidence type="ECO:0000313" key="2">
    <source>
        <dbReference type="Proteomes" id="UP000663879"/>
    </source>
</evidence>
<dbReference type="SUPFAM" id="SSF50630">
    <property type="entry name" value="Acid proteases"/>
    <property type="match status" value="1"/>
</dbReference>
<dbReference type="SUPFAM" id="SSF56672">
    <property type="entry name" value="DNA/RNA polymerases"/>
    <property type="match status" value="1"/>
</dbReference>
<gene>
    <name evidence="1" type="ORF">OXX778_LOCUS22940</name>
</gene>